<keyword evidence="2" id="KW-1185">Reference proteome</keyword>
<comment type="caution">
    <text evidence="1">The sequence shown here is derived from an EMBL/GenBank/DDBJ whole genome shotgun (WGS) entry which is preliminary data.</text>
</comment>
<evidence type="ECO:0000313" key="2">
    <source>
        <dbReference type="Proteomes" id="UP001056120"/>
    </source>
</evidence>
<dbReference type="Proteomes" id="UP001056120">
    <property type="component" value="Linkage Group LG06"/>
</dbReference>
<protein>
    <submittedName>
        <fullName evidence="1">Uncharacterized protein</fullName>
    </submittedName>
</protein>
<gene>
    <name evidence="1" type="ORF">L1987_17287</name>
</gene>
<organism evidence="1 2">
    <name type="scientific">Smallanthus sonchifolius</name>
    <dbReference type="NCBI Taxonomy" id="185202"/>
    <lineage>
        <taxon>Eukaryota</taxon>
        <taxon>Viridiplantae</taxon>
        <taxon>Streptophyta</taxon>
        <taxon>Embryophyta</taxon>
        <taxon>Tracheophyta</taxon>
        <taxon>Spermatophyta</taxon>
        <taxon>Magnoliopsida</taxon>
        <taxon>eudicotyledons</taxon>
        <taxon>Gunneridae</taxon>
        <taxon>Pentapetalae</taxon>
        <taxon>asterids</taxon>
        <taxon>campanulids</taxon>
        <taxon>Asterales</taxon>
        <taxon>Asteraceae</taxon>
        <taxon>Asteroideae</taxon>
        <taxon>Heliantheae alliance</taxon>
        <taxon>Millerieae</taxon>
        <taxon>Smallanthus</taxon>
    </lineage>
</organism>
<reference evidence="1 2" key="2">
    <citation type="journal article" date="2022" name="Mol. Ecol. Resour.">
        <title>The genomes of chicory, endive, great burdock and yacon provide insights into Asteraceae paleo-polyploidization history and plant inulin production.</title>
        <authorList>
            <person name="Fan W."/>
            <person name="Wang S."/>
            <person name="Wang H."/>
            <person name="Wang A."/>
            <person name="Jiang F."/>
            <person name="Liu H."/>
            <person name="Zhao H."/>
            <person name="Xu D."/>
            <person name="Zhang Y."/>
        </authorList>
    </citation>
    <scope>NUCLEOTIDE SEQUENCE [LARGE SCALE GENOMIC DNA]</scope>
    <source>
        <strain evidence="2">cv. Yunnan</strain>
        <tissue evidence="1">Leaves</tissue>
    </source>
</reference>
<dbReference type="EMBL" id="CM042023">
    <property type="protein sequence ID" value="KAI3812576.1"/>
    <property type="molecule type" value="Genomic_DNA"/>
</dbReference>
<proteinExistence type="predicted"/>
<sequence>MKESSDVRRGPATDWDKSSPLQMANESRSWSSLSTESPFSDGERVNGSSMRYWRKESKDCMSRSDLQACW</sequence>
<evidence type="ECO:0000313" key="1">
    <source>
        <dbReference type="EMBL" id="KAI3812576.1"/>
    </source>
</evidence>
<name>A0ACB9IYI7_9ASTR</name>
<reference evidence="2" key="1">
    <citation type="journal article" date="2022" name="Mol. Ecol. Resour.">
        <title>The genomes of chicory, endive, great burdock and yacon provide insights into Asteraceae palaeo-polyploidization history and plant inulin production.</title>
        <authorList>
            <person name="Fan W."/>
            <person name="Wang S."/>
            <person name="Wang H."/>
            <person name="Wang A."/>
            <person name="Jiang F."/>
            <person name="Liu H."/>
            <person name="Zhao H."/>
            <person name="Xu D."/>
            <person name="Zhang Y."/>
        </authorList>
    </citation>
    <scope>NUCLEOTIDE SEQUENCE [LARGE SCALE GENOMIC DNA]</scope>
    <source>
        <strain evidence="2">cv. Yunnan</strain>
    </source>
</reference>
<accession>A0ACB9IYI7</accession>